<evidence type="ECO:0000313" key="2">
    <source>
        <dbReference type="Proteomes" id="UP000274131"/>
    </source>
</evidence>
<dbReference type="AlphaFoldDB" id="A0A0N4VA90"/>
<gene>
    <name evidence="1" type="ORF">EVEC_LOCUS6896</name>
</gene>
<proteinExistence type="predicted"/>
<evidence type="ECO:0000313" key="1">
    <source>
        <dbReference type="EMBL" id="VDD92145.1"/>
    </source>
</evidence>
<dbReference type="STRING" id="51028.A0A0N4VA90"/>
<reference evidence="3" key="1">
    <citation type="submission" date="2017-02" db="UniProtKB">
        <authorList>
            <consortium name="WormBaseParasite"/>
        </authorList>
    </citation>
    <scope>IDENTIFICATION</scope>
</reference>
<accession>A0A0N4VA90</accession>
<sequence length="60" mass="6853">MSKQSSETSEYEIAYRSTIQPRTAVRTQTRQSGGFQPISDDRLTVPTVPEFYCMLLDFGM</sequence>
<dbReference type="WBParaSite" id="EVEC_0000737501-mRNA-1">
    <property type="protein sequence ID" value="EVEC_0000737501-mRNA-1"/>
    <property type="gene ID" value="EVEC_0000737501"/>
</dbReference>
<protein>
    <submittedName>
        <fullName evidence="1 3">Uncharacterized protein</fullName>
    </submittedName>
</protein>
<organism evidence="3">
    <name type="scientific">Enterobius vermicularis</name>
    <name type="common">Human pinworm</name>
    <dbReference type="NCBI Taxonomy" id="51028"/>
    <lineage>
        <taxon>Eukaryota</taxon>
        <taxon>Metazoa</taxon>
        <taxon>Ecdysozoa</taxon>
        <taxon>Nematoda</taxon>
        <taxon>Chromadorea</taxon>
        <taxon>Rhabditida</taxon>
        <taxon>Spirurina</taxon>
        <taxon>Oxyuridomorpha</taxon>
        <taxon>Oxyuroidea</taxon>
        <taxon>Oxyuridae</taxon>
        <taxon>Enterobius</taxon>
    </lineage>
</organism>
<reference evidence="1 2" key="2">
    <citation type="submission" date="2018-10" db="EMBL/GenBank/DDBJ databases">
        <authorList>
            <consortium name="Pathogen Informatics"/>
        </authorList>
    </citation>
    <scope>NUCLEOTIDE SEQUENCE [LARGE SCALE GENOMIC DNA]</scope>
</reference>
<dbReference type="EMBL" id="UXUI01008689">
    <property type="protein sequence ID" value="VDD92145.1"/>
    <property type="molecule type" value="Genomic_DNA"/>
</dbReference>
<evidence type="ECO:0000313" key="3">
    <source>
        <dbReference type="WBParaSite" id="EVEC_0000737501-mRNA-1"/>
    </source>
</evidence>
<name>A0A0N4VA90_ENTVE</name>
<keyword evidence="2" id="KW-1185">Reference proteome</keyword>
<dbReference type="Proteomes" id="UP000274131">
    <property type="component" value="Unassembled WGS sequence"/>
</dbReference>
<dbReference type="OrthoDB" id="5869398at2759"/>